<feature type="transmembrane region" description="Helical" evidence="1">
    <location>
        <begin position="49"/>
        <end position="68"/>
    </location>
</feature>
<dbReference type="EMBL" id="JAUSRV010000008">
    <property type="protein sequence ID" value="MDP9972146.1"/>
    <property type="molecule type" value="Genomic_DNA"/>
</dbReference>
<keyword evidence="1" id="KW-1133">Transmembrane helix</keyword>
<accession>A0AAW8EH77</accession>
<dbReference type="InterPro" id="IPR007038">
    <property type="entry name" value="HupE_UreJ"/>
</dbReference>
<organism evidence="3 4">
    <name type="scientific">Variovorax paradoxus</name>
    <dbReference type="NCBI Taxonomy" id="34073"/>
    <lineage>
        <taxon>Bacteria</taxon>
        <taxon>Pseudomonadati</taxon>
        <taxon>Pseudomonadota</taxon>
        <taxon>Betaproteobacteria</taxon>
        <taxon>Burkholderiales</taxon>
        <taxon>Comamonadaceae</taxon>
        <taxon>Variovorax</taxon>
    </lineage>
</organism>
<sequence length="205" mass="20286">MQIQTTSTARVRTSVAKGLAAVAALAVASSAQAHPGHGAESFAAGLAHPFGGLDHLLAMVAVGMWSVVALPKAWRTAGPAVFLAALLPGAALAAGGIGLPWVEAGIALSVTALAALMLNARRIAPVTGFALVAMAGVLHGQAHGAELAGGHSFMAYAAGFMAASTLLHIVGLCAGASLQRLPGWAWRAASALIGGSGLFMLAARV</sequence>
<gene>
    <name evidence="3" type="ORF">J2W39_003388</name>
</gene>
<keyword evidence="1" id="KW-0472">Membrane</keyword>
<feature type="signal peptide" evidence="2">
    <location>
        <begin position="1"/>
        <end position="33"/>
    </location>
</feature>
<feature type="transmembrane region" description="Helical" evidence="1">
    <location>
        <begin position="153"/>
        <end position="178"/>
    </location>
</feature>
<feature type="transmembrane region" description="Helical" evidence="1">
    <location>
        <begin position="184"/>
        <end position="203"/>
    </location>
</feature>
<keyword evidence="2" id="KW-0732">Signal</keyword>
<keyword evidence="1" id="KW-0812">Transmembrane</keyword>
<dbReference type="RefSeq" id="WP_062364608.1">
    <property type="nucleotide sequence ID" value="NZ_CAIGKF010000001.1"/>
</dbReference>
<evidence type="ECO:0000313" key="4">
    <source>
        <dbReference type="Proteomes" id="UP001224845"/>
    </source>
</evidence>
<proteinExistence type="predicted"/>
<feature type="chain" id="PRO_5043846662" evidence="2">
    <location>
        <begin position="34"/>
        <end position="205"/>
    </location>
</feature>
<dbReference type="Pfam" id="PF04955">
    <property type="entry name" value="HupE_UreJ"/>
    <property type="match status" value="1"/>
</dbReference>
<dbReference type="PIRSF" id="PIRSF016919">
    <property type="entry name" value="HupE_UreJ"/>
    <property type="match status" value="1"/>
</dbReference>
<evidence type="ECO:0000256" key="1">
    <source>
        <dbReference type="SAM" id="Phobius"/>
    </source>
</evidence>
<dbReference type="Proteomes" id="UP001224845">
    <property type="component" value="Unassembled WGS sequence"/>
</dbReference>
<protein>
    <submittedName>
        <fullName evidence="3">Urease accessory protein</fullName>
    </submittedName>
</protein>
<evidence type="ECO:0000256" key="2">
    <source>
        <dbReference type="SAM" id="SignalP"/>
    </source>
</evidence>
<feature type="transmembrane region" description="Helical" evidence="1">
    <location>
        <begin position="122"/>
        <end position="141"/>
    </location>
</feature>
<dbReference type="AlphaFoldDB" id="A0AAW8EH77"/>
<feature type="transmembrane region" description="Helical" evidence="1">
    <location>
        <begin position="80"/>
        <end position="102"/>
    </location>
</feature>
<comment type="caution">
    <text evidence="3">The sequence shown here is derived from an EMBL/GenBank/DDBJ whole genome shotgun (WGS) entry which is preliminary data.</text>
</comment>
<reference evidence="3" key="1">
    <citation type="submission" date="2023-07" db="EMBL/GenBank/DDBJ databases">
        <title>Sorghum-associated microbial communities from plants grown in Nebraska, USA.</title>
        <authorList>
            <person name="Schachtman D."/>
        </authorList>
    </citation>
    <scope>NUCLEOTIDE SEQUENCE</scope>
    <source>
        <strain evidence="3">DS3315</strain>
    </source>
</reference>
<evidence type="ECO:0000313" key="3">
    <source>
        <dbReference type="EMBL" id="MDP9972146.1"/>
    </source>
</evidence>
<name>A0AAW8EH77_VARPD</name>
<dbReference type="GeneID" id="99717902"/>